<dbReference type="InterPro" id="IPR036688">
    <property type="entry name" value="MoeA_C_domain_IV_sf"/>
</dbReference>
<evidence type="ECO:0000259" key="7">
    <source>
        <dbReference type="SMART" id="SM00852"/>
    </source>
</evidence>
<organism evidence="8 9">
    <name type="scientific">Altererythrobacter epoxidivorans</name>
    <dbReference type="NCBI Taxonomy" id="361183"/>
    <lineage>
        <taxon>Bacteria</taxon>
        <taxon>Pseudomonadati</taxon>
        <taxon>Pseudomonadota</taxon>
        <taxon>Alphaproteobacteria</taxon>
        <taxon>Sphingomonadales</taxon>
        <taxon>Erythrobacteraceae</taxon>
        <taxon>Altererythrobacter</taxon>
    </lineage>
</organism>
<dbReference type="Pfam" id="PF03453">
    <property type="entry name" value="MoeA_N"/>
    <property type="match status" value="1"/>
</dbReference>
<dbReference type="UniPathway" id="UPA00344"/>
<evidence type="ECO:0000256" key="1">
    <source>
        <dbReference type="ARBA" id="ARBA00002901"/>
    </source>
</evidence>
<dbReference type="Gene3D" id="3.90.105.10">
    <property type="entry name" value="Molybdopterin biosynthesis moea protein, domain 2"/>
    <property type="match status" value="1"/>
</dbReference>
<dbReference type="Pfam" id="PF03454">
    <property type="entry name" value="MoeA_C"/>
    <property type="match status" value="1"/>
</dbReference>
<dbReference type="Pfam" id="PF00994">
    <property type="entry name" value="MoCF_biosynth"/>
    <property type="match status" value="1"/>
</dbReference>
<keyword evidence="6" id="KW-0500">Molybdenum</keyword>
<comment type="function">
    <text evidence="1 6">Catalyzes the insertion of molybdate into adenylated molybdopterin with the concomitant release of AMP.</text>
</comment>
<dbReference type="GO" id="GO:0006777">
    <property type="term" value="P:Mo-molybdopterin cofactor biosynthetic process"/>
    <property type="evidence" value="ECO:0007669"/>
    <property type="project" value="UniProtKB-UniRule"/>
</dbReference>
<dbReference type="InterPro" id="IPR005110">
    <property type="entry name" value="MoeA_linker/N"/>
</dbReference>
<keyword evidence="4 6" id="KW-0501">Molybdenum cofactor biosynthesis</keyword>
<dbReference type="STRING" id="361183.AMC99_01231"/>
<dbReference type="SUPFAM" id="SSF63882">
    <property type="entry name" value="MoeA N-terminal region -like"/>
    <property type="match status" value="1"/>
</dbReference>
<evidence type="ECO:0000313" key="8">
    <source>
        <dbReference type="EMBL" id="ALE16525.1"/>
    </source>
</evidence>
<evidence type="ECO:0000256" key="4">
    <source>
        <dbReference type="ARBA" id="ARBA00023150"/>
    </source>
</evidence>
<dbReference type="InterPro" id="IPR038987">
    <property type="entry name" value="MoeA-like"/>
</dbReference>
<evidence type="ECO:0000256" key="3">
    <source>
        <dbReference type="ARBA" id="ARBA00010763"/>
    </source>
</evidence>
<dbReference type="Proteomes" id="UP000057938">
    <property type="component" value="Chromosome"/>
</dbReference>
<name>A0A0M4MVH7_9SPHN</name>
<dbReference type="OrthoDB" id="9804758at2"/>
<dbReference type="GO" id="GO:0046872">
    <property type="term" value="F:metal ion binding"/>
    <property type="evidence" value="ECO:0007669"/>
    <property type="project" value="UniProtKB-UniRule"/>
</dbReference>
<comment type="similarity">
    <text evidence="3 6">Belongs to the MoeA family.</text>
</comment>
<dbReference type="InterPro" id="IPR001453">
    <property type="entry name" value="MoaB/Mog_dom"/>
</dbReference>
<dbReference type="SMART" id="SM00852">
    <property type="entry name" value="MoCF_biosynth"/>
    <property type="match status" value="1"/>
</dbReference>
<evidence type="ECO:0000313" key="9">
    <source>
        <dbReference type="Proteomes" id="UP000057938"/>
    </source>
</evidence>
<dbReference type="GO" id="GO:0005829">
    <property type="term" value="C:cytosol"/>
    <property type="evidence" value="ECO:0007669"/>
    <property type="project" value="TreeGrafter"/>
</dbReference>
<proteinExistence type="inferred from homology"/>
<accession>A0A0M4MVH7</accession>
<protein>
    <recommendedName>
        <fullName evidence="6">Molybdopterin molybdenumtransferase</fullName>
        <ecNumber evidence="6">2.10.1.1</ecNumber>
    </recommendedName>
</protein>
<evidence type="ECO:0000256" key="2">
    <source>
        <dbReference type="ARBA" id="ARBA00005046"/>
    </source>
</evidence>
<dbReference type="PROSITE" id="PS01079">
    <property type="entry name" value="MOCF_BIOSYNTHESIS_2"/>
    <property type="match status" value="1"/>
</dbReference>
<keyword evidence="6" id="KW-0808">Transferase</keyword>
<dbReference type="PATRIC" id="fig|361183.4.peg.1202"/>
<dbReference type="EC" id="2.10.1.1" evidence="6"/>
<gene>
    <name evidence="8" type="ORF">AMC99_01231</name>
</gene>
<keyword evidence="9" id="KW-1185">Reference proteome</keyword>
<dbReference type="Gene3D" id="2.170.190.11">
    <property type="entry name" value="Molybdopterin biosynthesis moea protein, domain 3"/>
    <property type="match status" value="1"/>
</dbReference>
<dbReference type="PANTHER" id="PTHR10192:SF5">
    <property type="entry name" value="GEPHYRIN"/>
    <property type="match status" value="1"/>
</dbReference>
<dbReference type="AlphaFoldDB" id="A0A0M4MVH7"/>
<dbReference type="KEGG" id="aep:AMC99_01231"/>
<evidence type="ECO:0000256" key="5">
    <source>
        <dbReference type="ARBA" id="ARBA00047317"/>
    </source>
</evidence>
<dbReference type="Gene3D" id="3.40.980.10">
    <property type="entry name" value="MoaB/Mog-like domain"/>
    <property type="match status" value="1"/>
</dbReference>
<dbReference type="InterPro" id="IPR008284">
    <property type="entry name" value="MoCF_biosynth_CS"/>
</dbReference>
<dbReference type="GO" id="GO:0061599">
    <property type="term" value="F:molybdopterin molybdotransferase activity"/>
    <property type="evidence" value="ECO:0007669"/>
    <property type="project" value="UniProtKB-UniRule"/>
</dbReference>
<dbReference type="SUPFAM" id="SSF53218">
    <property type="entry name" value="Molybdenum cofactor biosynthesis proteins"/>
    <property type="match status" value="1"/>
</dbReference>
<dbReference type="InterPro" id="IPR036425">
    <property type="entry name" value="MoaB/Mog-like_dom_sf"/>
</dbReference>
<comment type="pathway">
    <text evidence="2 6">Cofactor biosynthesis; molybdopterin biosynthesis.</text>
</comment>
<reference evidence="8 9" key="1">
    <citation type="submission" date="2015-09" db="EMBL/GenBank/DDBJ databases">
        <title>Complete genome sequence of a benzo[a]pyrene-degrading bacterium Altererythrobacter epoxidivorans CGMCC 1.7731T.</title>
        <authorList>
            <person name="Li Z."/>
            <person name="Cheng H."/>
            <person name="Huo Y."/>
            <person name="Xu X."/>
        </authorList>
    </citation>
    <scope>NUCLEOTIDE SEQUENCE [LARGE SCALE GENOMIC DNA]</scope>
    <source>
        <strain evidence="8 9">CGMCC 1.7731</strain>
    </source>
</reference>
<feature type="domain" description="MoaB/Mog" evidence="7">
    <location>
        <begin position="173"/>
        <end position="310"/>
    </location>
</feature>
<dbReference type="NCBIfam" id="NF045515">
    <property type="entry name" value="Glp_gephyrin"/>
    <property type="match status" value="1"/>
</dbReference>
<keyword evidence="6" id="KW-0479">Metal-binding</keyword>
<evidence type="ECO:0000256" key="6">
    <source>
        <dbReference type="RuleBase" id="RU365090"/>
    </source>
</evidence>
<dbReference type="InterPro" id="IPR036135">
    <property type="entry name" value="MoeA_linker/N_sf"/>
</dbReference>
<sequence length="390" mass="40959">MAALLSLEDAQSRVLDLVDPRPVITLPVDRCIGRYLAEDLRANRTQPPADLSAMDGYALNGDGPWQLVGESRAGHPFAEPVGAGECVRISTGASMPEGADRVLIQENAEVEGGLVKCTHDHPDRGKHVRRRGFDFAKGDLVLKAGVRIGPAQLALAIGSGHAKLPVMQPLRVGVLDSGDELSANPEDCGPDQIPASNGAMISAMLAELGCEIVRIGPVGDDPDALAEALATADGLDMLVTSGGASVGDHDLMRPALENWGAHIDFWKVAIKPGKPLMVARREKTVIFGLPGNPVSSFVTCLLFVMPYARAAMGAAAPMPFRAVAKLGCDLAPTGSRREFLRGYWDGTTVVTSDSQDSSALATLAASNCLIDRPAESTALATGSRVECILL</sequence>
<comment type="cofactor">
    <cofactor evidence="6">
        <name>Mg(2+)</name>
        <dbReference type="ChEBI" id="CHEBI:18420"/>
    </cofactor>
</comment>
<keyword evidence="6" id="KW-0460">Magnesium</keyword>
<dbReference type="RefSeq" id="WP_061924113.1">
    <property type="nucleotide sequence ID" value="NZ_CP012669.1"/>
</dbReference>
<dbReference type="Gene3D" id="2.40.340.10">
    <property type="entry name" value="MoeA, C-terminal, domain IV"/>
    <property type="match status" value="1"/>
</dbReference>
<dbReference type="CDD" id="cd00887">
    <property type="entry name" value="MoeA"/>
    <property type="match status" value="1"/>
</dbReference>
<dbReference type="PANTHER" id="PTHR10192">
    <property type="entry name" value="MOLYBDOPTERIN BIOSYNTHESIS PROTEIN"/>
    <property type="match status" value="1"/>
</dbReference>
<dbReference type="NCBIfam" id="TIGR00177">
    <property type="entry name" value="molyb_syn"/>
    <property type="match status" value="1"/>
</dbReference>
<dbReference type="EMBL" id="CP012669">
    <property type="protein sequence ID" value="ALE16525.1"/>
    <property type="molecule type" value="Genomic_DNA"/>
</dbReference>
<comment type="catalytic activity">
    <reaction evidence="5">
        <text>adenylyl-molybdopterin + molybdate = Mo-molybdopterin + AMP + H(+)</text>
        <dbReference type="Rhea" id="RHEA:35047"/>
        <dbReference type="ChEBI" id="CHEBI:15378"/>
        <dbReference type="ChEBI" id="CHEBI:36264"/>
        <dbReference type="ChEBI" id="CHEBI:62727"/>
        <dbReference type="ChEBI" id="CHEBI:71302"/>
        <dbReference type="ChEBI" id="CHEBI:456215"/>
        <dbReference type="EC" id="2.10.1.1"/>
    </reaction>
</comment>
<dbReference type="InterPro" id="IPR005111">
    <property type="entry name" value="MoeA_C_domain_IV"/>
</dbReference>
<dbReference type="SUPFAM" id="SSF63867">
    <property type="entry name" value="MoeA C-terminal domain-like"/>
    <property type="match status" value="1"/>
</dbReference>